<name>A0A2S5A1T2_9SPHI</name>
<comment type="caution">
    <text evidence="2">The sequence shown here is derived from an EMBL/GenBank/DDBJ whole genome shotgun (WGS) entry which is preliminary data.</text>
</comment>
<dbReference type="SUPFAM" id="SSF52218">
    <property type="entry name" value="Flavoproteins"/>
    <property type="match status" value="1"/>
</dbReference>
<dbReference type="GO" id="GO:0010181">
    <property type="term" value="F:FMN binding"/>
    <property type="evidence" value="ECO:0007669"/>
    <property type="project" value="TreeGrafter"/>
</dbReference>
<dbReference type="Pfam" id="PF03358">
    <property type="entry name" value="FMN_red"/>
    <property type="match status" value="1"/>
</dbReference>
<gene>
    <name evidence="2" type="ORF">C3K47_09295</name>
</gene>
<dbReference type="InterPro" id="IPR029039">
    <property type="entry name" value="Flavoprotein-like_sf"/>
</dbReference>
<reference evidence="2 3" key="1">
    <citation type="submission" date="2018-01" db="EMBL/GenBank/DDBJ databases">
        <authorList>
            <person name="Gaut B.S."/>
            <person name="Morton B.R."/>
            <person name="Clegg M.T."/>
            <person name="Duvall M.R."/>
        </authorList>
    </citation>
    <scope>NUCLEOTIDE SEQUENCE [LARGE SCALE GENOMIC DNA]</scope>
    <source>
        <strain evidence="2 3">HR-AV</strain>
    </source>
</reference>
<dbReference type="RefSeq" id="WP_103788863.1">
    <property type="nucleotide sequence ID" value="NZ_PQVF01000006.1"/>
</dbReference>
<dbReference type="GO" id="GO:0005829">
    <property type="term" value="C:cytosol"/>
    <property type="evidence" value="ECO:0007669"/>
    <property type="project" value="TreeGrafter"/>
</dbReference>
<dbReference type="PANTHER" id="PTHR30543">
    <property type="entry name" value="CHROMATE REDUCTASE"/>
    <property type="match status" value="1"/>
</dbReference>
<dbReference type="EMBL" id="PQVF01000006">
    <property type="protein sequence ID" value="POY36560.1"/>
    <property type="molecule type" value="Genomic_DNA"/>
</dbReference>
<sequence length="173" mass="19167">MISIIAGTNRHDSKTLLVARFYQQVLAQKGIDAHLISLCDLPENMIKSDLYGRRSEQFQLIQDKVSATDKFIFVIPEYNGSFPGVLKLFIDGCKFPESFSGKKTALVGIADGTYGNIRGVEHFTGICNYIGLTVLPMRIHIPKINSTLDAHGAIVDPTTLKFVNDQADKFIAF</sequence>
<accession>A0A2S5A1T2</accession>
<dbReference type="GO" id="GO:0016491">
    <property type="term" value="F:oxidoreductase activity"/>
    <property type="evidence" value="ECO:0007669"/>
    <property type="project" value="InterPro"/>
</dbReference>
<dbReference type="InterPro" id="IPR005025">
    <property type="entry name" value="FMN_Rdtase-like_dom"/>
</dbReference>
<dbReference type="Gene3D" id="3.40.50.360">
    <property type="match status" value="1"/>
</dbReference>
<dbReference type="PANTHER" id="PTHR30543:SF21">
    <property type="entry name" value="NAD(P)H-DEPENDENT FMN REDUCTASE LOT6"/>
    <property type="match status" value="1"/>
</dbReference>
<proteinExistence type="predicted"/>
<organism evidence="2 3">
    <name type="scientific">Solitalea longa</name>
    <dbReference type="NCBI Taxonomy" id="2079460"/>
    <lineage>
        <taxon>Bacteria</taxon>
        <taxon>Pseudomonadati</taxon>
        <taxon>Bacteroidota</taxon>
        <taxon>Sphingobacteriia</taxon>
        <taxon>Sphingobacteriales</taxon>
        <taxon>Sphingobacteriaceae</taxon>
        <taxon>Solitalea</taxon>
    </lineage>
</organism>
<evidence type="ECO:0000313" key="2">
    <source>
        <dbReference type="EMBL" id="POY36560.1"/>
    </source>
</evidence>
<dbReference type="Proteomes" id="UP000236893">
    <property type="component" value="Unassembled WGS sequence"/>
</dbReference>
<evidence type="ECO:0000313" key="3">
    <source>
        <dbReference type="Proteomes" id="UP000236893"/>
    </source>
</evidence>
<protein>
    <submittedName>
        <fullName evidence="2">NADPH-dependent FMN reductase</fullName>
    </submittedName>
</protein>
<dbReference type="InterPro" id="IPR050712">
    <property type="entry name" value="NAD(P)H-dep_reductase"/>
</dbReference>
<dbReference type="OrthoDB" id="9812295at2"/>
<evidence type="ECO:0000259" key="1">
    <source>
        <dbReference type="Pfam" id="PF03358"/>
    </source>
</evidence>
<feature type="domain" description="NADPH-dependent FMN reductase-like" evidence="1">
    <location>
        <begin position="2"/>
        <end position="137"/>
    </location>
</feature>
<dbReference type="AlphaFoldDB" id="A0A2S5A1T2"/>
<keyword evidence="3" id="KW-1185">Reference proteome</keyword>